<keyword evidence="4" id="KW-1185">Reference proteome</keyword>
<sequence>MTGSRSYWTYGESPGASNAEFREPSASAHYGAARELGVQQGLITAERERLNADHAHAIADVQNRNAQLNWQIEKAHNNLSVRETNIAGASDRVRELKRQLETTRAQLQERECQLGALSAQLQDRESRPNARDARQAARDAETAGRDEAPATRRGPADGPAARPNTAKDGVTTQPHQPHRLMVGGVPRSAFQRSLASQGRQAISLTSQGNLGDHIPIPRCLCLLAPPLGRPFRYRRRGTKLPSI</sequence>
<feature type="region of interest" description="Disordered" evidence="2">
    <location>
        <begin position="118"/>
        <end position="178"/>
    </location>
</feature>
<comment type="caution">
    <text evidence="3">The sequence shown here is derived from an EMBL/GenBank/DDBJ whole genome shotgun (WGS) entry which is preliminary data.</text>
</comment>
<evidence type="ECO:0000313" key="3">
    <source>
        <dbReference type="EMBL" id="EKF28519.1"/>
    </source>
</evidence>
<reference evidence="3 4" key="1">
    <citation type="journal article" date="2012" name="BMC Genomics">
        <title>Comparative genomic analysis of human infective Trypanosoma cruzi lineages with the bat-restricted subspecies T. cruzi marinkellei.</title>
        <authorList>
            <person name="Franzen O."/>
            <person name="Talavera-Lopez C."/>
            <person name="Ochaya S."/>
            <person name="Butler C.E."/>
            <person name="Messenger L.A."/>
            <person name="Lewis M.D."/>
            <person name="Llewellyn M.S."/>
            <person name="Marinkelle C.J."/>
            <person name="Tyler K.M."/>
            <person name="Miles M.A."/>
            <person name="Andersson B."/>
        </authorList>
    </citation>
    <scope>NUCLEOTIDE SEQUENCE [LARGE SCALE GENOMIC DNA]</scope>
    <source>
        <strain evidence="3 4">B7</strain>
    </source>
</reference>
<protein>
    <submittedName>
        <fullName evidence="3">Uncharacterized protein</fullName>
    </submittedName>
</protein>
<proteinExistence type="predicted"/>
<evidence type="ECO:0000256" key="2">
    <source>
        <dbReference type="SAM" id="MobiDB-lite"/>
    </source>
</evidence>
<feature type="coiled-coil region" evidence="1">
    <location>
        <begin position="58"/>
        <end position="113"/>
    </location>
</feature>
<accession>K2MS89</accession>
<dbReference type="AlphaFoldDB" id="K2MS89"/>
<evidence type="ECO:0000313" key="4">
    <source>
        <dbReference type="Proteomes" id="UP000007350"/>
    </source>
</evidence>
<feature type="compositionally biased region" description="Basic and acidic residues" evidence="2">
    <location>
        <begin position="122"/>
        <end position="150"/>
    </location>
</feature>
<feature type="region of interest" description="Disordered" evidence="2">
    <location>
        <begin position="1"/>
        <end position="20"/>
    </location>
</feature>
<dbReference type="OrthoDB" id="10497411at2759"/>
<dbReference type="EMBL" id="AHKC01015610">
    <property type="protein sequence ID" value="EKF28519.1"/>
    <property type="molecule type" value="Genomic_DNA"/>
</dbReference>
<dbReference type="Proteomes" id="UP000007350">
    <property type="component" value="Unassembled WGS sequence"/>
</dbReference>
<gene>
    <name evidence="3" type="ORF">MOQ_007731</name>
</gene>
<organism evidence="3 4">
    <name type="scientific">Trypanosoma cruzi marinkellei</name>
    <dbReference type="NCBI Taxonomy" id="85056"/>
    <lineage>
        <taxon>Eukaryota</taxon>
        <taxon>Discoba</taxon>
        <taxon>Euglenozoa</taxon>
        <taxon>Kinetoplastea</taxon>
        <taxon>Metakinetoplastina</taxon>
        <taxon>Trypanosomatida</taxon>
        <taxon>Trypanosomatidae</taxon>
        <taxon>Trypanosoma</taxon>
        <taxon>Schizotrypanum</taxon>
    </lineage>
</organism>
<name>K2MS89_TRYCR</name>
<keyword evidence="1" id="KW-0175">Coiled coil</keyword>
<evidence type="ECO:0000256" key="1">
    <source>
        <dbReference type="SAM" id="Coils"/>
    </source>
</evidence>